<sequence>RRSSCHRRRPRRRRQRRAGRKKASPILDRLMAGTLVEDYTGDGRSSSTEDLPSDQQSHSGESLAEWRSSEQVENGTPSTSPAYSDTEDDDCGVLFTLPCICSYYLLLLHSDIVILIYHFPVLPSC</sequence>
<reference evidence="3" key="2">
    <citation type="journal article" date="2017" name="Nat. Plants">
        <title>The Aegilops tauschii genome reveals multiple impacts of transposons.</title>
        <authorList>
            <person name="Zhao G."/>
            <person name="Zou C."/>
            <person name="Li K."/>
            <person name="Wang K."/>
            <person name="Li T."/>
            <person name="Gao L."/>
            <person name="Zhang X."/>
            <person name="Wang H."/>
            <person name="Yang Z."/>
            <person name="Liu X."/>
            <person name="Jiang W."/>
            <person name="Mao L."/>
            <person name="Kong X."/>
            <person name="Jiao Y."/>
            <person name="Jia J."/>
        </authorList>
    </citation>
    <scope>NUCLEOTIDE SEQUENCE [LARGE SCALE GENOMIC DNA]</scope>
    <source>
        <strain evidence="3">cv. AL8/78</strain>
    </source>
</reference>
<dbReference type="PANTHER" id="PTHR47477">
    <property type="entry name" value="TNF RECEPTOR-ASSOCIATED FACTOR HOMOLOG 1A"/>
    <property type="match status" value="1"/>
</dbReference>
<evidence type="ECO:0000256" key="1">
    <source>
        <dbReference type="SAM" id="MobiDB-lite"/>
    </source>
</evidence>
<protein>
    <submittedName>
        <fullName evidence="2">Uncharacterized protein</fullName>
    </submittedName>
</protein>
<feature type="compositionally biased region" description="Basic residues" evidence="1">
    <location>
        <begin position="1"/>
        <end position="23"/>
    </location>
</feature>
<reference evidence="2" key="3">
    <citation type="journal article" date="2017" name="Nature">
        <title>Genome sequence of the progenitor of the wheat D genome Aegilops tauschii.</title>
        <authorList>
            <person name="Luo M.C."/>
            <person name="Gu Y.Q."/>
            <person name="Puiu D."/>
            <person name="Wang H."/>
            <person name="Twardziok S.O."/>
            <person name="Deal K.R."/>
            <person name="Huo N."/>
            <person name="Zhu T."/>
            <person name="Wang L."/>
            <person name="Wang Y."/>
            <person name="McGuire P.E."/>
            <person name="Liu S."/>
            <person name="Long H."/>
            <person name="Ramasamy R.K."/>
            <person name="Rodriguez J.C."/>
            <person name="Van S.L."/>
            <person name="Yuan L."/>
            <person name="Wang Z."/>
            <person name="Xia Z."/>
            <person name="Xiao L."/>
            <person name="Anderson O.D."/>
            <person name="Ouyang S."/>
            <person name="Liang Y."/>
            <person name="Zimin A.V."/>
            <person name="Pertea G."/>
            <person name="Qi P."/>
            <person name="Bennetzen J.L."/>
            <person name="Dai X."/>
            <person name="Dawson M.W."/>
            <person name="Muller H.G."/>
            <person name="Kugler K."/>
            <person name="Rivarola-Duarte L."/>
            <person name="Spannagl M."/>
            <person name="Mayer K.F.X."/>
            <person name="Lu F.H."/>
            <person name="Bevan M.W."/>
            <person name="Leroy P."/>
            <person name="Li P."/>
            <person name="You F.M."/>
            <person name="Sun Q."/>
            <person name="Liu Z."/>
            <person name="Lyons E."/>
            <person name="Wicker T."/>
            <person name="Salzberg S.L."/>
            <person name="Devos K.M."/>
            <person name="Dvorak J."/>
        </authorList>
    </citation>
    <scope>NUCLEOTIDE SEQUENCE [LARGE SCALE GENOMIC DNA]</scope>
    <source>
        <strain evidence="2">cv. AL8/78</strain>
    </source>
</reference>
<evidence type="ECO:0000313" key="2">
    <source>
        <dbReference type="EnsemblPlants" id="AET5Gv20177700.24"/>
    </source>
</evidence>
<reference evidence="2" key="5">
    <citation type="journal article" date="2021" name="G3 (Bethesda)">
        <title>Aegilops tauschii genome assembly Aet v5.0 features greater sequence contiguity and improved annotation.</title>
        <authorList>
            <person name="Wang L."/>
            <person name="Zhu T."/>
            <person name="Rodriguez J.C."/>
            <person name="Deal K.R."/>
            <person name="Dubcovsky J."/>
            <person name="McGuire P.E."/>
            <person name="Lux T."/>
            <person name="Spannagl M."/>
            <person name="Mayer K.F.X."/>
            <person name="Baldrich P."/>
            <person name="Meyers B.C."/>
            <person name="Huo N."/>
            <person name="Gu Y.Q."/>
            <person name="Zhou H."/>
            <person name="Devos K.M."/>
            <person name="Bennetzen J.L."/>
            <person name="Unver T."/>
            <person name="Budak H."/>
            <person name="Gulick P.J."/>
            <person name="Galiba G."/>
            <person name="Kalapos B."/>
            <person name="Nelson D.R."/>
            <person name="Li P."/>
            <person name="You F.M."/>
            <person name="Luo M.C."/>
            <person name="Dvorak J."/>
        </authorList>
    </citation>
    <scope>NUCLEOTIDE SEQUENCE [LARGE SCALE GENOMIC DNA]</scope>
    <source>
        <strain evidence="2">cv. AL8/78</strain>
    </source>
</reference>
<dbReference type="Proteomes" id="UP000015105">
    <property type="component" value="Chromosome 5D"/>
</dbReference>
<keyword evidence="3" id="KW-1185">Reference proteome</keyword>
<dbReference type="InterPro" id="IPR055327">
    <property type="entry name" value="TRAF1A/B"/>
</dbReference>
<reference evidence="3" key="1">
    <citation type="journal article" date="2014" name="Science">
        <title>Ancient hybridizations among the ancestral genomes of bread wheat.</title>
        <authorList>
            <consortium name="International Wheat Genome Sequencing Consortium,"/>
            <person name="Marcussen T."/>
            <person name="Sandve S.R."/>
            <person name="Heier L."/>
            <person name="Spannagl M."/>
            <person name="Pfeifer M."/>
            <person name="Jakobsen K.S."/>
            <person name="Wulff B.B."/>
            <person name="Steuernagel B."/>
            <person name="Mayer K.F."/>
            <person name="Olsen O.A."/>
        </authorList>
    </citation>
    <scope>NUCLEOTIDE SEQUENCE [LARGE SCALE GENOMIC DNA]</scope>
    <source>
        <strain evidence="3">cv. AL8/78</strain>
    </source>
</reference>
<accession>A0A453JSK4</accession>
<feature type="compositionally biased region" description="Polar residues" evidence="1">
    <location>
        <begin position="43"/>
        <end position="60"/>
    </location>
</feature>
<feature type="region of interest" description="Disordered" evidence="1">
    <location>
        <begin position="1"/>
        <end position="25"/>
    </location>
</feature>
<reference evidence="2" key="4">
    <citation type="submission" date="2019-03" db="UniProtKB">
        <authorList>
            <consortium name="EnsemblPlants"/>
        </authorList>
    </citation>
    <scope>IDENTIFICATION</scope>
</reference>
<dbReference type="Gramene" id="AET5Gv20177700.24">
    <property type="protein sequence ID" value="AET5Gv20177700.24"/>
    <property type="gene ID" value="AET5Gv20177700"/>
</dbReference>
<feature type="region of interest" description="Disordered" evidence="1">
    <location>
        <begin position="38"/>
        <end position="85"/>
    </location>
</feature>
<dbReference type="EnsemblPlants" id="AET5Gv20177700.24">
    <property type="protein sequence ID" value="AET5Gv20177700.24"/>
    <property type="gene ID" value="AET5Gv20177700"/>
</dbReference>
<proteinExistence type="predicted"/>
<organism evidence="2 3">
    <name type="scientific">Aegilops tauschii subsp. strangulata</name>
    <name type="common">Goatgrass</name>
    <dbReference type="NCBI Taxonomy" id="200361"/>
    <lineage>
        <taxon>Eukaryota</taxon>
        <taxon>Viridiplantae</taxon>
        <taxon>Streptophyta</taxon>
        <taxon>Embryophyta</taxon>
        <taxon>Tracheophyta</taxon>
        <taxon>Spermatophyta</taxon>
        <taxon>Magnoliopsida</taxon>
        <taxon>Liliopsida</taxon>
        <taxon>Poales</taxon>
        <taxon>Poaceae</taxon>
        <taxon>BOP clade</taxon>
        <taxon>Pooideae</taxon>
        <taxon>Triticodae</taxon>
        <taxon>Triticeae</taxon>
        <taxon>Triticinae</taxon>
        <taxon>Aegilops</taxon>
    </lineage>
</organism>
<dbReference type="AlphaFoldDB" id="A0A453JSK4"/>
<dbReference type="PANTHER" id="PTHR47477:SF8">
    <property type="entry name" value="TNF RECEPTOR-ASSOCIATED FACTOR HOMOLOG 1A"/>
    <property type="match status" value="1"/>
</dbReference>
<name>A0A453JSK4_AEGTS</name>
<feature type="compositionally biased region" description="Polar residues" evidence="1">
    <location>
        <begin position="69"/>
        <end position="83"/>
    </location>
</feature>
<evidence type="ECO:0000313" key="3">
    <source>
        <dbReference type="Proteomes" id="UP000015105"/>
    </source>
</evidence>